<feature type="domain" description="FAD-binding" evidence="3">
    <location>
        <begin position="2"/>
        <end position="358"/>
    </location>
</feature>
<keyword evidence="2" id="KW-0503">Monooxygenase</keyword>
<dbReference type="InterPro" id="IPR050493">
    <property type="entry name" value="FAD-dep_Monooxygenase_BioMet"/>
</dbReference>
<dbReference type="PANTHER" id="PTHR13789:SF268">
    <property type="entry name" value="5-METHYLPHENAZINE-1-CARBOXYLATE 1-MONOOXYGENASE"/>
    <property type="match status" value="1"/>
</dbReference>
<dbReference type="AlphaFoldDB" id="A0A1M7UGN4"/>
<dbReference type="NCBIfam" id="NF005720">
    <property type="entry name" value="PRK07538.1"/>
    <property type="match status" value="1"/>
</dbReference>
<protein>
    <submittedName>
        <fullName evidence="4">2-polyprenyl-6-methoxyphenol hydroxylase</fullName>
    </submittedName>
</protein>
<dbReference type="OrthoDB" id="4230779at2"/>
<dbReference type="RefSeq" id="WP_072821894.1">
    <property type="nucleotide sequence ID" value="NZ_LT670849.1"/>
</dbReference>
<dbReference type="InterPro" id="IPR002938">
    <property type="entry name" value="FAD-bd"/>
</dbReference>
<evidence type="ECO:0000313" key="4">
    <source>
        <dbReference type="EMBL" id="SHN82070.1"/>
    </source>
</evidence>
<dbReference type="Gene3D" id="3.30.9.30">
    <property type="match status" value="1"/>
</dbReference>
<dbReference type="GO" id="GO:0004497">
    <property type="term" value="F:monooxygenase activity"/>
    <property type="evidence" value="ECO:0007669"/>
    <property type="project" value="UniProtKB-KW"/>
</dbReference>
<dbReference type="GO" id="GO:0071949">
    <property type="term" value="F:FAD binding"/>
    <property type="evidence" value="ECO:0007669"/>
    <property type="project" value="InterPro"/>
</dbReference>
<dbReference type="InterPro" id="IPR036188">
    <property type="entry name" value="FAD/NAD-bd_sf"/>
</dbReference>
<dbReference type="SUPFAM" id="SSF54373">
    <property type="entry name" value="FAD-linked reductases, C-terminal domain"/>
    <property type="match status" value="1"/>
</dbReference>
<keyword evidence="5" id="KW-1185">Reference proteome</keyword>
<evidence type="ECO:0000256" key="1">
    <source>
        <dbReference type="ARBA" id="ARBA00023002"/>
    </source>
</evidence>
<dbReference type="Proteomes" id="UP000184096">
    <property type="component" value="Chromosome I"/>
</dbReference>
<dbReference type="PRINTS" id="PR00420">
    <property type="entry name" value="RNGMNOXGNASE"/>
</dbReference>
<evidence type="ECO:0000259" key="3">
    <source>
        <dbReference type="Pfam" id="PF01494"/>
    </source>
</evidence>
<gene>
    <name evidence="4" type="ORF">SAMN05444170_4994</name>
</gene>
<organism evidence="4 5">
    <name type="scientific">Bradyrhizobium erythrophlei</name>
    <dbReference type="NCBI Taxonomy" id="1437360"/>
    <lineage>
        <taxon>Bacteria</taxon>
        <taxon>Pseudomonadati</taxon>
        <taxon>Pseudomonadota</taxon>
        <taxon>Alphaproteobacteria</taxon>
        <taxon>Hyphomicrobiales</taxon>
        <taxon>Nitrobacteraceae</taxon>
        <taxon>Bradyrhizobium</taxon>
    </lineage>
</organism>
<name>A0A1M7UGN4_9BRAD</name>
<accession>A0A1M7UGN4</accession>
<dbReference type="Pfam" id="PF01494">
    <property type="entry name" value="FAD_binding_3"/>
    <property type="match status" value="1"/>
</dbReference>
<reference evidence="5" key="1">
    <citation type="submission" date="2016-11" db="EMBL/GenBank/DDBJ databases">
        <authorList>
            <person name="Varghese N."/>
            <person name="Submissions S."/>
        </authorList>
    </citation>
    <scope>NUCLEOTIDE SEQUENCE [LARGE SCALE GENOMIC DNA]</scope>
    <source>
        <strain evidence="5">GAS401</strain>
    </source>
</reference>
<dbReference type="Gene3D" id="3.50.50.60">
    <property type="entry name" value="FAD/NAD(P)-binding domain"/>
    <property type="match status" value="1"/>
</dbReference>
<evidence type="ECO:0000313" key="5">
    <source>
        <dbReference type="Proteomes" id="UP000184096"/>
    </source>
</evidence>
<sequence>MKAIIVGGGIGGLTTALMLRTRGIACELFEQADTIRELGVGINTLPHAIRELAQLGLLQKLDAAAIRTDVLYYLNRHGQEVWRDVRGIDAGHDVPQFSIHRGRLQSVIHQAVEERLGKEAIHTGHRLGAFTQDEGGVSAHFFDRTGSHIKTVRGDILIGADGIHSRVRETLFPNEGPPCWNGLMLWRGARDWPMFLTGRSMIVAGGLNAKVVVYPIAEGSSPSNRLTNWAVLVKVGDGNSSPPRREDWSRPGRREELMPHVARFSVPHIDVASLITATPEFYEYPTCDRDPLPYWSSGRVTLLGDAAHPMYPVGSNGASQAILDARCLADLLVRSEHPRQALVEYEKKRLPMTAEIVRSNRRGGPEGVIDAVEQLAPDGFTDIEKVLSYSQREAIVRGYATKAGFAAVPGLAAVRG</sequence>
<keyword evidence="1" id="KW-0560">Oxidoreductase</keyword>
<dbReference type="SUPFAM" id="SSF51905">
    <property type="entry name" value="FAD/NAD(P)-binding domain"/>
    <property type="match status" value="1"/>
</dbReference>
<dbReference type="EMBL" id="LT670849">
    <property type="protein sequence ID" value="SHN82070.1"/>
    <property type="molecule type" value="Genomic_DNA"/>
</dbReference>
<proteinExistence type="predicted"/>
<dbReference type="PANTHER" id="PTHR13789">
    <property type="entry name" value="MONOOXYGENASE"/>
    <property type="match status" value="1"/>
</dbReference>
<evidence type="ECO:0000256" key="2">
    <source>
        <dbReference type="ARBA" id="ARBA00023033"/>
    </source>
</evidence>